<gene>
    <name evidence="2" type="ORF">MW046_12450</name>
</gene>
<dbReference type="AlphaFoldDB" id="A0A8U0A0V7"/>
<dbReference type="RefSeq" id="WP_247993426.1">
    <property type="nucleotide sequence ID" value="NZ_CP096019.1"/>
</dbReference>
<feature type="region of interest" description="Disordered" evidence="1">
    <location>
        <begin position="395"/>
        <end position="433"/>
    </location>
</feature>
<organism evidence="2 3">
    <name type="scientific">Halocatena salina</name>
    <dbReference type="NCBI Taxonomy" id="2934340"/>
    <lineage>
        <taxon>Archaea</taxon>
        <taxon>Methanobacteriati</taxon>
        <taxon>Methanobacteriota</taxon>
        <taxon>Stenosarchaea group</taxon>
        <taxon>Halobacteria</taxon>
        <taxon>Halobacteriales</taxon>
        <taxon>Natronomonadaceae</taxon>
        <taxon>Halocatena</taxon>
    </lineage>
</organism>
<reference evidence="2" key="1">
    <citation type="submission" date="2022-04" db="EMBL/GenBank/DDBJ databases">
        <title>Halocatena sp. nov., isolated from a salt lake.</title>
        <authorList>
            <person name="Cui H.-L."/>
        </authorList>
    </citation>
    <scope>NUCLEOTIDE SEQUENCE</scope>
    <source>
        <strain evidence="2">AD-1</strain>
    </source>
</reference>
<sequence>MNGIELRDAVRVVPRSGSEPPALDLVDDIEGVRAQLSTSRRVRPARCPSAQFRFPVDVAYELSPLAIWTNQSNPVLVQGDDGLVCAELAKHEHASLSARQHTVDIASLGLKVYLRVEGEIEISHTDERGRIIDCRGAETVQLGLRSFHDAPAATVTTTDQPRDVMRALSCLGSALKTTSCERSFPTLRGHPPLFERGECFQAATDLERTKETASVRIEVPPTLETIYPVAPLAYYLNAVVIPGESPRLVAGDSTIPLDRGEGLEHGVARLLKHVFTLDCITRTEGLYQLPLGERTALEERLSDTIAIDFATLHERSLAKQVQEYLSVPFDLIEDLVPRWPVTADVRPVGNYLPYLPFVVASLGTIRCLPMSCPWSPPSDSPEIEAFYRAADHATSCEDETRSGTGEPLVRSGSPTRSSENSFDSARSSVIHSPPSSESIAQLWLADGYPMQGTKPILSAFERRFDQVTATEYEVAVISNDVRMEAESDVAELYGQREQMDFEVTIREQLSCADLRELFAEEYDLVHYVGHVDADGLQCEDGWLDACTLETVNTRMFVLNGCRSYEQGKALVERGAVSGLCTLANIGNTPATQIGRTVARLLNGGFSLSGVLDIISEDFLTGQQYMIVGDPSRAVVKRHDGTSILAEITSASDGDEFLVDIHGHPTIRSPVGMLYAPAIDEETFYLNSGHMTTVTASRSEIKEYLHHDRFPVRINGSFMWSDVVSLDSIE</sequence>
<proteinExistence type="predicted"/>
<protein>
    <submittedName>
        <fullName evidence="2">CHAT domain-containing protein</fullName>
    </submittedName>
</protein>
<accession>A0A8U0A0V7</accession>
<feature type="compositionally biased region" description="Low complexity" evidence="1">
    <location>
        <begin position="424"/>
        <end position="433"/>
    </location>
</feature>
<evidence type="ECO:0000256" key="1">
    <source>
        <dbReference type="SAM" id="MobiDB-lite"/>
    </source>
</evidence>
<feature type="compositionally biased region" description="Polar residues" evidence="1">
    <location>
        <begin position="412"/>
        <end position="423"/>
    </location>
</feature>
<dbReference type="GeneID" id="71928871"/>
<dbReference type="KEGG" id="haad:MW046_12450"/>
<evidence type="ECO:0000313" key="3">
    <source>
        <dbReference type="Proteomes" id="UP000831768"/>
    </source>
</evidence>
<dbReference type="Proteomes" id="UP000831768">
    <property type="component" value="Chromosome"/>
</dbReference>
<evidence type="ECO:0000313" key="2">
    <source>
        <dbReference type="EMBL" id="UPM42755.1"/>
    </source>
</evidence>
<dbReference type="EMBL" id="CP096019">
    <property type="protein sequence ID" value="UPM42755.1"/>
    <property type="molecule type" value="Genomic_DNA"/>
</dbReference>
<keyword evidence="3" id="KW-1185">Reference proteome</keyword>
<name>A0A8U0A0V7_9EURY</name>